<keyword evidence="3" id="KW-1185">Reference proteome</keyword>
<feature type="compositionally biased region" description="Polar residues" evidence="1">
    <location>
        <begin position="90"/>
        <end position="99"/>
    </location>
</feature>
<sequence length="106" mass="10729">PAFAQPTSQGTSSPLSVPPPGGSAAVKSQGKGAGIFPPSPSKAFGPSSAPLSPVRCPQSDGTPVNAGPDYHTMDEGWGSSEEGGRKGIGTMNNMTTLKSFSPWLEQ</sequence>
<dbReference type="Proteomes" id="UP001165082">
    <property type="component" value="Unassembled WGS sequence"/>
</dbReference>
<dbReference type="AlphaFoldDB" id="A0A9W6ZJI3"/>
<accession>A0A9W6ZJI3</accession>
<protein>
    <submittedName>
        <fullName evidence="2">Uncharacterized protein</fullName>
    </submittedName>
</protein>
<evidence type="ECO:0000313" key="3">
    <source>
        <dbReference type="Proteomes" id="UP001165082"/>
    </source>
</evidence>
<evidence type="ECO:0000313" key="2">
    <source>
        <dbReference type="EMBL" id="GMH52447.1"/>
    </source>
</evidence>
<feature type="non-terminal residue" evidence="2">
    <location>
        <position position="106"/>
    </location>
</feature>
<feature type="non-terminal residue" evidence="2">
    <location>
        <position position="1"/>
    </location>
</feature>
<reference evidence="2" key="1">
    <citation type="submission" date="2022-07" db="EMBL/GenBank/DDBJ databases">
        <title>Genome analysis of Parmales, a sister group of diatoms, reveals the evolutionary specialization of diatoms from phago-mixotrophs to photoautotrophs.</title>
        <authorList>
            <person name="Ban H."/>
            <person name="Sato S."/>
            <person name="Yoshikawa S."/>
            <person name="Kazumasa Y."/>
            <person name="Nakamura Y."/>
            <person name="Ichinomiya M."/>
            <person name="Saitoh K."/>
            <person name="Sato N."/>
            <person name="Blanc-Mathieu R."/>
            <person name="Endo H."/>
            <person name="Kuwata A."/>
            <person name="Ogata H."/>
        </authorList>
    </citation>
    <scope>NUCLEOTIDE SEQUENCE</scope>
</reference>
<evidence type="ECO:0000256" key="1">
    <source>
        <dbReference type="SAM" id="MobiDB-lite"/>
    </source>
</evidence>
<feature type="region of interest" description="Disordered" evidence="1">
    <location>
        <begin position="1"/>
        <end position="106"/>
    </location>
</feature>
<gene>
    <name evidence="2" type="ORF">TrRE_jg173</name>
</gene>
<dbReference type="EMBL" id="BRXZ01000739">
    <property type="protein sequence ID" value="GMH52447.1"/>
    <property type="molecule type" value="Genomic_DNA"/>
</dbReference>
<organism evidence="2 3">
    <name type="scientific">Triparma retinervis</name>
    <dbReference type="NCBI Taxonomy" id="2557542"/>
    <lineage>
        <taxon>Eukaryota</taxon>
        <taxon>Sar</taxon>
        <taxon>Stramenopiles</taxon>
        <taxon>Ochrophyta</taxon>
        <taxon>Bolidophyceae</taxon>
        <taxon>Parmales</taxon>
        <taxon>Triparmaceae</taxon>
        <taxon>Triparma</taxon>
    </lineage>
</organism>
<comment type="caution">
    <text evidence="2">The sequence shown here is derived from an EMBL/GenBank/DDBJ whole genome shotgun (WGS) entry which is preliminary data.</text>
</comment>
<name>A0A9W6ZJI3_9STRA</name>
<proteinExistence type="predicted"/>